<feature type="domain" description="HAMP" evidence="11">
    <location>
        <begin position="278"/>
        <end position="333"/>
    </location>
</feature>
<feature type="transmembrane region" description="Helical" evidence="9">
    <location>
        <begin position="258"/>
        <end position="281"/>
    </location>
</feature>
<accession>A0A399R4V2</accession>
<dbReference type="Pfam" id="PF02518">
    <property type="entry name" value="HATPase_c"/>
    <property type="match status" value="1"/>
</dbReference>
<dbReference type="InterPro" id="IPR036890">
    <property type="entry name" value="HATPase_C_sf"/>
</dbReference>
<evidence type="ECO:0000256" key="9">
    <source>
        <dbReference type="SAM" id="Phobius"/>
    </source>
</evidence>
<protein>
    <recommendedName>
        <fullName evidence="3">histidine kinase</fullName>
        <ecNumber evidence="3">2.7.13.3</ecNumber>
    </recommendedName>
</protein>
<evidence type="ECO:0000313" key="13">
    <source>
        <dbReference type="Proteomes" id="UP000265431"/>
    </source>
</evidence>
<dbReference type="SMART" id="SM00387">
    <property type="entry name" value="HATPase_c"/>
    <property type="match status" value="1"/>
</dbReference>
<dbReference type="Gene3D" id="3.30.565.10">
    <property type="entry name" value="Histidine kinase-like ATPase, C-terminal domain"/>
    <property type="match status" value="1"/>
</dbReference>
<evidence type="ECO:0000259" key="11">
    <source>
        <dbReference type="PROSITE" id="PS50885"/>
    </source>
</evidence>
<evidence type="ECO:0000256" key="1">
    <source>
        <dbReference type="ARBA" id="ARBA00000085"/>
    </source>
</evidence>
<dbReference type="PROSITE" id="PS50885">
    <property type="entry name" value="HAMP"/>
    <property type="match status" value="1"/>
</dbReference>
<reference evidence="12 13" key="1">
    <citation type="submission" date="2018-08" db="EMBL/GenBank/DDBJ databases">
        <title>Henriciella mobilis sp. nov., isolated from seawater.</title>
        <authorList>
            <person name="Cheng H."/>
            <person name="Wu Y.-H."/>
            <person name="Xu X.-W."/>
            <person name="Guo L.-L."/>
        </authorList>
    </citation>
    <scope>NUCLEOTIDE SEQUENCE [LARGE SCALE GENOMIC DNA]</scope>
    <source>
        <strain evidence="12 13">CCUG66934</strain>
    </source>
</reference>
<proteinExistence type="predicted"/>
<dbReference type="PANTHER" id="PTHR41523:SF8">
    <property type="entry name" value="ETHYLENE RESPONSE SENSOR PROTEIN"/>
    <property type="match status" value="1"/>
</dbReference>
<keyword evidence="9" id="KW-0812">Transmembrane</keyword>
<comment type="catalytic activity">
    <reaction evidence="1">
        <text>ATP + protein L-histidine = ADP + protein N-phospho-L-histidine.</text>
        <dbReference type="EC" id="2.7.13.3"/>
    </reaction>
</comment>
<dbReference type="Gene3D" id="3.30.450.20">
    <property type="entry name" value="PAS domain"/>
    <property type="match status" value="2"/>
</dbReference>
<keyword evidence="4" id="KW-0597">Phosphoprotein</keyword>
<dbReference type="EC" id="2.7.13.3" evidence="3"/>
<keyword evidence="13" id="KW-1185">Reference proteome</keyword>
<dbReference type="Proteomes" id="UP000265431">
    <property type="component" value="Unassembled WGS sequence"/>
</dbReference>
<evidence type="ECO:0000256" key="3">
    <source>
        <dbReference type="ARBA" id="ARBA00012438"/>
    </source>
</evidence>
<evidence type="ECO:0000256" key="4">
    <source>
        <dbReference type="ARBA" id="ARBA00022553"/>
    </source>
</evidence>
<dbReference type="InterPro" id="IPR003660">
    <property type="entry name" value="HAMP_dom"/>
</dbReference>
<dbReference type="InterPro" id="IPR003594">
    <property type="entry name" value="HATPase_dom"/>
</dbReference>
<sequence length="550" mass="60874">MITIAAALTPILIFAGFRSYLNAQDARAERRNNLVEISDRAIDEVEQILSTVDTLQQIYEADILNGDCRGVFATLSPRVPQLSNIIFFNSDAGAECSALQATGARLVQVEAFELLRQGQTKVRTDAFFGPLSQAWLFSVMRRVEGPDGAFRGAIAFPLRTDELIRTIRLTNLPEDVELALSDSSGQVFGSARIANVDPDWISSATGDDDGELFVLNLDDQGSVDVVVRAIVDNRIYAVISRPSPGLFSEFTLRPLESIGIPLLSFTLALIAAWLAVDGLVLKWLARLRRLALIYGEGHYNFRIGNEFDNAPDEIQSFARTFDRMANRIAERDSSLRTAIATRDSAVKEIHHRVKNNLQIVASFLNLQRRQVSDPAARNVISAARHRIDALSIVHQTLYQHERLETVHMHPFLDALLSHLSGALGMDEIRVTIEQDIADIDRPADDAIPIALFLLEAVTNAMKYAFDENGGTILVKLQEDGEDIVLSVIDDGVGEQEQEDAPKSTGLGARLMTAFAKQLRAEMSSHSEPGEGYTVELRMPRSEREMKATDF</sequence>
<dbReference type="InterPro" id="IPR005467">
    <property type="entry name" value="His_kinase_dom"/>
</dbReference>
<evidence type="ECO:0000259" key="10">
    <source>
        <dbReference type="PROSITE" id="PS50109"/>
    </source>
</evidence>
<keyword evidence="6" id="KW-0547">Nucleotide-binding</keyword>
<evidence type="ECO:0000256" key="7">
    <source>
        <dbReference type="ARBA" id="ARBA00022777"/>
    </source>
</evidence>
<keyword evidence="5" id="KW-0808">Transferase</keyword>
<keyword evidence="8" id="KW-0067">ATP-binding</keyword>
<comment type="subcellular location">
    <subcellularLocation>
        <location evidence="2">Membrane</location>
    </subcellularLocation>
</comment>
<name>A0A399R4V2_9PROT</name>
<keyword evidence="7" id="KW-0418">Kinase</keyword>
<dbReference type="CDD" id="cd16917">
    <property type="entry name" value="HATPase_UhpB-NarQ-NarX-like"/>
    <property type="match status" value="1"/>
</dbReference>
<dbReference type="EMBL" id="QWGB01000002">
    <property type="protein sequence ID" value="RIJ26310.1"/>
    <property type="molecule type" value="Genomic_DNA"/>
</dbReference>
<dbReference type="Pfam" id="PF07568">
    <property type="entry name" value="HisKA_2"/>
    <property type="match status" value="1"/>
</dbReference>
<gene>
    <name evidence="12" type="ORF">D1224_00065</name>
</gene>
<keyword evidence="9" id="KW-0472">Membrane</keyword>
<dbReference type="PANTHER" id="PTHR41523">
    <property type="entry name" value="TWO-COMPONENT SYSTEM SENSOR PROTEIN"/>
    <property type="match status" value="1"/>
</dbReference>
<dbReference type="GO" id="GO:0005524">
    <property type="term" value="F:ATP binding"/>
    <property type="evidence" value="ECO:0007669"/>
    <property type="project" value="UniProtKB-KW"/>
</dbReference>
<evidence type="ECO:0000256" key="8">
    <source>
        <dbReference type="ARBA" id="ARBA00022840"/>
    </source>
</evidence>
<comment type="caution">
    <text evidence="12">The sequence shown here is derived from an EMBL/GenBank/DDBJ whole genome shotgun (WGS) entry which is preliminary data.</text>
</comment>
<dbReference type="SUPFAM" id="SSF55874">
    <property type="entry name" value="ATPase domain of HSP90 chaperone/DNA topoisomerase II/histidine kinase"/>
    <property type="match status" value="1"/>
</dbReference>
<evidence type="ECO:0000256" key="2">
    <source>
        <dbReference type="ARBA" id="ARBA00004370"/>
    </source>
</evidence>
<feature type="domain" description="Histidine kinase" evidence="10">
    <location>
        <begin position="348"/>
        <end position="542"/>
    </location>
</feature>
<dbReference type="AlphaFoldDB" id="A0A399R4V2"/>
<organism evidence="12 13">
    <name type="scientific">Henriciella barbarensis</name>
    <dbReference type="NCBI Taxonomy" id="86342"/>
    <lineage>
        <taxon>Bacteria</taxon>
        <taxon>Pseudomonadati</taxon>
        <taxon>Pseudomonadota</taxon>
        <taxon>Alphaproteobacteria</taxon>
        <taxon>Hyphomonadales</taxon>
        <taxon>Hyphomonadaceae</taxon>
        <taxon>Henriciella</taxon>
    </lineage>
</organism>
<dbReference type="GO" id="GO:0016020">
    <property type="term" value="C:membrane"/>
    <property type="evidence" value="ECO:0007669"/>
    <property type="project" value="UniProtKB-SubCell"/>
</dbReference>
<dbReference type="OrthoDB" id="9767435at2"/>
<evidence type="ECO:0000256" key="6">
    <source>
        <dbReference type="ARBA" id="ARBA00022741"/>
    </source>
</evidence>
<dbReference type="PROSITE" id="PS50109">
    <property type="entry name" value="HIS_KIN"/>
    <property type="match status" value="1"/>
</dbReference>
<dbReference type="GO" id="GO:0007165">
    <property type="term" value="P:signal transduction"/>
    <property type="evidence" value="ECO:0007669"/>
    <property type="project" value="InterPro"/>
</dbReference>
<evidence type="ECO:0000256" key="5">
    <source>
        <dbReference type="ARBA" id="ARBA00022679"/>
    </source>
</evidence>
<dbReference type="GO" id="GO:0004673">
    <property type="term" value="F:protein histidine kinase activity"/>
    <property type="evidence" value="ECO:0007669"/>
    <property type="project" value="UniProtKB-EC"/>
</dbReference>
<evidence type="ECO:0000313" key="12">
    <source>
        <dbReference type="EMBL" id="RIJ26310.1"/>
    </source>
</evidence>
<keyword evidence="9" id="KW-1133">Transmembrane helix</keyword>
<dbReference type="InterPro" id="IPR011495">
    <property type="entry name" value="Sig_transdc_His_kin_sub2_dim/P"/>
</dbReference>